<feature type="region of interest" description="Disordered" evidence="5">
    <location>
        <begin position="473"/>
        <end position="512"/>
    </location>
</feature>
<proteinExistence type="predicted"/>
<feature type="region of interest" description="Disordered" evidence="5">
    <location>
        <begin position="558"/>
        <end position="597"/>
    </location>
</feature>
<feature type="compositionally biased region" description="Polar residues" evidence="5">
    <location>
        <begin position="574"/>
        <end position="584"/>
    </location>
</feature>
<dbReference type="InterPro" id="IPR011011">
    <property type="entry name" value="Znf_FYVE_PHD"/>
</dbReference>
<keyword evidence="1" id="KW-0479">Metal-binding</keyword>
<keyword evidence="3" id="KW-0862">Zinc</keyword>
<evidence type="ECO:0000256" key="3">
    <source>
        <dbReference type="ARBA" id="ARBA00022833"/>
    </source>
</evidence>
<feature type="compositionally biased region" description="Basic residues" evidence="5">
    <location>
        <begin position="481"/>
        <end position="502"/>
    </location>
</feature>
<reference evidence="7 8" key="1">
    <citation type="journal article" date="2022" name="Front. Cell. Infect. Microbiol.">
        <title>The Genomes of Two Strains of Taenia crassiceps the Animal Model for the Study of Human Cysticercosis.</title>
        <authorList>
            <person name="Bobes R.J."/>
            <person name="Estrada K."/>
            <person name="Rios-Valencia D.G."/>
            <person name="Calderon-Gallegos A."/>
            <person name="de la Torre P."/>
            <person name="Carrero J.C."/>
            <person name="Sanchez-Flores A."/>
            <person name="Laclette J.P."/>
        </authorList>
    </citation>
    <scope>NUCLEOTIDE SEQUENCE [LARGE SCALE GENOMIC DNA]</scope>
    <source>
        <strain evidence="7">WFUcys</strain>
    </source>
</reference>
<dbReference type="Pfam" id="PF00628">
    <property type="entry name" value="PHD"/>
    <property type="match status" value="1"/>
</dbReference>
<dbReference type="CDD" id="cd15562">
    <property type="entry name" value="PHD2_PHF14"/>
    <property type="match status" value="1"/>
</dbReference>
<accession>A0ABR4QT27</accession>
<feature type="domain" description="PHD-type" evidence="6">
    <location>
        <begin position="360"/>
        <end position="414"/>
    </location>
</feature>
<evidence type="ECO:0000256" key="1">
    <source>
        <dbReference type="ARBA" id="ARBA00022723"/>
    </source>
</evidence>
<dbReference type="InterPro" id="IPR013083">
    <property type="entry name" value="Znf_RING/FYVE/PHD"/>
</dbReference>
<dbReference type="EMBL" id="JAKROA010000001">
    <property type="protein sequence ID" value="KAL5112710.1"/>
    <property type="molecule type" value="Genomic_DNA"/>
</dbReference>
<dbReference type="InterPro" id="IPR001965">
    <property type="entry name" value="Znf_PHD"/>
</dbReference>
<dbReference type="SMART" id="SM00249">
    <property type="entry name" value="PHD"/>
    <property type="match status" value="1"/>
</dbReference>
<organism evidence="7 8">
    <name type="scientific">Taenia crassiceps</name>
    <dbReference type="NCBI Taxonomy" id="6207"/>
    <lineage>
        <taxon>Eukaryota</taxon>
        <taxon>Metazoa</taxon>
        <taxon>Spiralia</taxon>
        <taxon>Lophotrochozoa</taxon>
        <taxon>Platyhelminthes</taxon>
        <taxon>Cestoda</taxon>
        <taxon>Eucestoda</taxon>
        <taxon>Cyclophyllidea</taxon>
        <taxon>Taeniidae</taxon>
        <taxon>Taenia</taxon>
    </lineage>
</organism>
<gene>
    <name evidence="7" type="ORF">TcWFU_008377</name>
</gene>
<comment type="caution">
    <text evidence="7">The sequence shown here is derived from an EMBL/GenBank/DDBJ whole genome shotgun (WGS) entry which is preliminary data.</text>
</comment>
<evidence type="ECO:0000256" key="2">
    <source>
        <dbReference type="ARBA" id="ARBA00022771"/>
    </source>
</evidence>
<dbReference type="PANTHER" id="PTHR47672:SF1">
    <property type="entry name" value="E3 UBIQUITIN-PROTEIN LIGASE SNT2"/>
    <property type="match status" value="1"/>
</dbReference>
<protein>
    <submittedName>
        <fullName evidence="7">PHD finger protein 14</fullName>
    </submittedName>
</protein>
<dbReference type="Proteomes" id="UP001651158">
    <property type="component" value="Unassembled WGS sequence"/>
</dbReference>
<evidence type="ECO:0000313" key="8">
    <source>
        <dbReference type="Proteomes" id="UP001651158"/>
    </source>
</evidence>
<keyword evidence="8" id="KW-1185">Reference proteome</keyword>
<evidence type="ECO:0000256" key="4">
    <source>
        <dbReference type="PROSITE-ProRule" id="PRU00146"/>
    </source>
</evidence>
<dbReference type="SUPFAM" id="SSF57903">
    <property type="entry name" value="FYVE/PHD zinc finger"/>
    <property type="match status" value="1"/>
</dbReference>
<name>A0ABR4QT27_9CEST</name>
<dbReference type="InterPro" id="IPR019787">
    <property type="entry name" value="Znf_PHD-finger"/>
</dbReference>
<feature type="region of interest" description="Disordered" evidence="5">
    <location>
        <begin position="656"/>
        <end position="678"/>
    </location>
</feature>
<evidence type="ECO:0000259" key="6">
    <source>
        <dbReference type="PROSITE" id="PS50016"/>
    </source>
</evidence>
<dbReference type="PANTHER" id="PTHR47672">
    <property type="entry name" value="E3 UBIQUITIN-PROTEIN LIGASE SNT2"/>
    <property type="match status" value="1"/>
</dbReference>
<dbReference type="PROSITE" id="PS50016">
    <property type="entry name" value="ZF_PHD_2"/>
    <property type="match status" value="1"/>
</dbReference>
<evidence type="ECO:0000256" key="5">
    <source>
        <dbReference type="SAM" id="MobiDB-lite"/>
    </source>
</evidence>
<dbReference type="InterPro" id="IPR029617">
    <property type="entry name" value="Snt2"/>
</dbReference>
<keyword evidence="2 4" id="KW-0863">Zinc-finger</keyword>
<feature type="compositionally biased region" description="Acidic residues" evidence="5">
    <location>
        <begin position="560"/>
        <end position="573"/>
    </location>
</feature>
<evidence type="ECO:0000313" key="7">
    <source>
        <dbReference type="EMBL" id="KAL5112710.1"/>
    </source>
</evidence>
<dbReference type="Gene3D" id="3.30.40.10">
    <property type="entry name" value="Zinc/RING finger domain, C3HC4 (zinc finger)"/>
    <property type="match status" value="1"/>
</dbReference>
<sequence>MLAYARTIFIAQREGLLAEPAYEDNPADPFFAQCRQHTDKDVAKNRRRKYLSAYNRCHRLRQMSEMEKKDAYSIDTLEDYATTNNDPRSKFSLLDCRLKEKLEYFRRLYDIMLSKREMPYTRPNKVPLFLENSPVAMRMFTAKAMALSLPIELTGSSAVTEASKSLAPGCPVFCPDFITYVLEREKKIEEYSKKLSSLESIQRNLQSSDANISRNYNGLSIRLAELNARLAANRSKATNLLGYLSKILPGIKASGDLTALLTPPEVVEVHSTSLTADSSGIASVGGGGDGGDGGDRVVANGRARTVFGPSRQSRKRCCKEPTTVSKRAKRVTKESDALQVSETCAYPAVEENAARVETIFHQCSVCNGYRDQHLLTTCETCKKAFHIGCLDPPLHRVPKRSKLFAWQCSMCTVAVVPPGDSVTVDVNAPRQLRRTTAHSALPPLPPLTATITSTTAATTVTIAPSPVKIVASAPVTSPSTHSKRSTSVRGRGKNRRTRPGRPRRVESEAYPCQMDAQDVVPAEAYPTTVVCSSTPLIETGSDGVEMLSVSQQLRKVGYGEEADGDDAEEDEDSYSNCGGSSVSDSESETLDNKNKKVSAPVNSYEDLLVKQNASDDELASLRGSKVKFVRIKDHESPNESLADSAPQRYVICQSQETTPKKTPTSSNFKIKIRKSTDA</sequence>
<feature type="compositionally biased region" description="Polar residues" evidence="5">
    <location>
        <begin position="656"/>
        <end position="668"/>
    </location>
</feature>